<evidence type="ECO:0000313" key="1">
    <source>
        <dbReference type="EMBL" id="KYP66018.1"/>
    </source>
</evidence>
<proteinExistence type="predicted"/>
<organism evidence="1 2">
    <name type="scientific">Cajanus cajan</name>
    <name type="common">Pigeon pea</name>
    <name type="synonym">Cajanus indicus</name>
    <dbReference type="NCBI Taxonomy" id="3821"/>
    <lineage>
        <taxon>Eukaryota</taxon>
        <taxon>Viridiplantae</taxon>
        <taxon>Streptophyta</taxon>
        <taxon>Embryophyta</taxon>
        <taxon>Tracheophyta</taxon>
        <taxon>Spermatophyta</taxon>
        <taxon>Magnoliopsida</taxon>
        <taxon>eudicotyledons</taxon>
        <taxon>Gunneridae</taxon>
        <taxon>Pentapetalae</taxon>
        <taxon>rosids</taxon>
        <taxon>fabids</taxon>
        <taxon>Fabales</taxon>
        <taxon>Fabaceae</taxon>
        <taxon>Papilionoideae</taxon>
        <taxon>50 kb inversion clade</taxon>
        <taxon>NPAAA clade</taxon>
        <taxon>indigoferoid/millettioid clade</taxon>
        <taxon>Phaseoleae</taxon>
        <taxon>Cajanus</taxon>
    </lineage>
</organism>
<dbReference type="PANTHER" id="PTHR38222:SF1">
    <property type="entry name" value="TFIIS N-TERMINAL DOMAIN-CONTAINING PROTEIN"/>
    <property type="match status" value="1"/>
</dbReference>
<dbReference type="OMA" id="ASIQHES"/>
<evidence type="ECO:0000313" key="2">
    <source>
        <dbReference type="Proteomes" id="UP000075243"/>
    </source>
</evidence>
<dbReference type="Proteomes" id="UP000075243">
    <property type="component" value="Chromosome 6"/>
</dbReference>
<dbReference type="Gramene" id="C.cajan_11932.t">
    <property type="protein sequence ID" value="C.cajan_11932.t.cds1"/>
    <property type="gene ID" value="C.cajan_11932"/>
</dbReference>
<keyword evidence="2" id="KW-1185">Reference proteome</keyword>
<name>A0A151TG59_CAJCA</name>
<protein>
    <submittedName>
        <fullName evidence="1">Uncharacterized protein</fullName>
    </submittedName>
</protein>
<accession>A0A151TG59</accession>
<dbReference type="PANTHER" id="PTHR38222">
    <property type="entry name" value="TFIIS N-TERMINAL DOMAIN-CONTAINING PROTEIN"/>
    <property type="match status" value="1"/>
</dbReference>
<reference evidence="1 2" key="1">
    <citation type="journal article" date="2012" name="Nat. Biotechnol.">
        <title>Draft genome sequence of pigeonpea (Cajanus cajan), an orphan legume crop of resource-poor farmers.</title>
        <authorList>
            <person name="Varshney R.K."/>
            <person name="Chen W."/>
            <person name="Li Y."/>
            <person name="Bharti A.K."/>
            <person name="Saxena R.K."/>
            <person name="Schlueter J.A."/>
            <person name="Donoghue M.T."/>
            <person name="Azam S."/>
            <person name="Fan G."/>
            <person name="Whaley A.M."/>
            <person name="Farmer A.D."/>
            <person name="Sheridan J."/>
            <person name="Iwata A."/>
            <person name="Tuteja R."/>
            <person name="Penmetsa R.V."/>
            <person name="Wu W."/>
            <person name="Upadhyaya H.D."/>
            <person name="Yang S.P."/>
            <person name="Shah T."/>
            <person name="Saxena K.B."/>
            <person name="Michael T."/>
            <person name="McCombie W.R."/>
            <person name="Yang B."/>
            <person name="Zhang G."/>
            <person name="Yang H."/>
            <person name="Wang J."/>
            <person name="Spillane C."/>
            <person name="Cook D.R."/>
            <person name="May G.D."/>
            <person name="Xu X."/>
            <person name="Jackson S.A."/>
        </authorList>
    </citation>
    <scope>NUCLEOTIDE SEQUENCE [LARGE SCALE GENOMIC DNA]</scope>
    <source>
        <strain evidence="2">cv. Asha</strain>
    </source>
</reference>
<gene>
    <name evidence="1" type="ORF">KK1_012296</name>
</gene>
<dbReference type="EMBL" id="CM003608">
    <property type="protein sequence ID" value="KYP66018.1"/>
    <property type="molecule type" value="Genomic_DNA"/>
</dbReference>
<sequence length="77" mass="8589">MSALVDIWTKEVSKLRDKDQTIYSASAATQHESALASQEKDNNSSGVPVLGKLMQFNKPRFMFSEASLSMFVQCFNP</sequence>
<dbReference type="AlphaFoldDB" id="A0A151TG59"/>